<dbReference type="InterPro" id="IPR001387">
    <property type="entry name" value="Cro/C1-type_HTH"/>
</dbReference>
<dbReference type="InterPro" id="IPR010982">
    <property type="entry name" value="Lambda_DNA-bd_dom_sf"/>
</dbReference>
<evidence type="ECO:0000259" key="1">
    <source>
        <dbReference type="PROSITE" id="PS50943"/>
    </source>
</evidence>
<reference evidence="2 3" key="1">
    <citation type="submission" date="2019-06" db="EMBL/GenBank/DDBJ databases">
        <title>Sequencing the genomes of 1000 actinobacteria strains.</title>
        <authorList>
            <person name="Klenk H.-P."/>
        </authorList>
    </citation>
    <scope>NUCLEOTIDE SEQUENCE [LARGE SCALE GENOMIC DNA]</scope>
    <source>
        <strain evidence="2 3">DSM 45679</strain>
    </source>
</reference>
<keyword evidence="3" id="KW-1185">Reference proteome</keyword>
<sequence length="402" mass="43704">MTEETSDIGRRVRYWRRRRNLDRKRFADMVGRSTSWLDKIENGERSLLRLPMLERVAEALSVDPSALTDGDTPDVRCTDAVEVEAIKKALGRYPMLTPGSGGGVVPADVHRQLRYAGYAWLASHLATVGQVLPRLLIDAQAVASQAAEADRAHAHRALVMAYRLACSMLLKHDATDIAWLAADRAMHAARCGDDTIALARATRSVARAMSHVGQFDESVAAATGMADLLRPYLGNGDADTVPLFGMLLLSAEITASRQGNGSLAGDLHQEAVSATGRLAPEHRDHHTVFGPANVQVHRVSALVRLREGKHAIRYADTIEPSLIACLPSERQSNYLLDLTDAYTQTGSYRNALRVLIQADQLAPQEVRCRPLARRLISGLLLTNPGGADAGLRRIAHKAGVNA</sequence>
<organism evidence="2 3">
    <name type="scientific">Amycolatopsis cihanbeyliensis</name>
    <dbReference type="NCBI Taxonomy" id="1128664"/>
    <lineage>
        <taxon>Bacteria</taxon>
        <taxon>Bacillati</taxon>
        <taxon>Actinomycetota</taxon>
        <taxon>Actinomycetes</taxon>
        <taxon>Pseudonocardiales</taxon>
        <taxon>Pseudonocardiaceae</taxon>
        <taxon>Amycolatopsis</taxon>
    </lineage>
</organism>
<dbReference type="SMART" id="SM00530">
    <property type="entry name" value="HTH_XRE"/>
    <property type="match status" value="1"/>
</dbReference>
<evidence type="ECO:0000313" key="2">
    <source>
        <dbReference type="EMBL" id="TQJ04488.1"/>
    </source>
</evidence>
<protein>
    <submittedName>
        <fullName evidence="2">Helix-turn-helix protein</fullName>
    </submittedName>
</protein>
<dbReference type="RefSeq" id="WP_142000159.1">
    <property type="nucleotide sequence ID" value="NZ_VFML01000001.1"/>
</dbReference>
<dbReference type="PROSITE" id="PS50943">
    <property type="entry name" value="HTH_CROC1"/>
    <property type="match status" value="1"/>
</dbReference>
<comment type="caution">
    <text evidence="2">The sequence shown here is derived from an EMBL/GenBank/DDBJ whole genome shotgun (WGS) entry which is preliminary data.</text>
</comment>
<evidence type="ECO:0000313" key="3">
    <source>
        <dbReference type="Proteomes" id="UP000320876"/>
    </source>
</evidence>
<dbReference type="EMBL" id="VFML01000001">
    <property type="protein sequence ID" value="TQJ04488.1"/>
    <property type="molecule type" value="Genomic_DNA"/>
</dbReference>
<gene>
    <name evidence="2" type="ORF">FB471_4285</name>
</gene>
<accession>A0A542DN20</accession>
<dbReference type="OrthoDB" id="3504495at2"/>
<dbReference type="SUPFAM" id="SSF47413">
    <property type="entry name" value="lambda repressor-like DNA-binding domains"/>
    <property type="match status" value="1"/>
</dbReference>
<dbReference type="Proteomes" id="UP000320876">
    <property type="component" value="Unassembled WGS sequence"/>
</dbReference>
<dbReference type="Gene3D" id="1.10.260.40">
    <property type="entry name" value="lambda repressor-like DNA-binding domains"/>
    <property type="match status" value="1"/>
</dbReference>
<dbReference type="GO" id="GO:0003677">
    <property type="term" value="F:DNA binding"/>
    <property type="evidence" value="ECO:0007669"/>
    <property type="project" value="InterPro"/>
</dbReference>
<proteinExistence type="predicted"/>
<feature type="domain" description="HTH cro/C1-type" evidence="1">
    <location>
        <begin position="12"/>
        <end position="67"/>
    </location>
</feature>
<name>A0A542DN20_AMYCI</name>
<dbReference type="AlphaFoldDB" id="A0A542DN20"/>
<dbReference type="Pfam" id="PF13560">
    <property type="entry name" value="HTH_31"/>
    <property type="match status" value="1"/>
</dbReference>